<dbReference type="Proteomes" id="UP001596958">
    <property type="component" value="Unassembled WGS sequence"/>
</dbReference>
<evidence type="ECO:0000259" key="2">
    <source>
        <dbReference type="SMART" id="SM00922"/>
    </source>
</evidence>
<comment type="caution">
    <text evidence="3">The sequence shown here is derived from an EMBL/GenBank/DDBJ whole genome shotgun (WGS) entry which is preliminary data.</text>
</comment>
<dbReference type="SUPFAM" id="SSF54826">
    <property type="entry name" value="Enolase N-terminal domain-like"/>
    <property type="match status" value="1"/>
</dbReference>
<dbReference type="CDD" id="cd03316">
    <property type="entry name" value="MR_like"/>
    <property type="match status" value="1"/>
</dbReference>
<dbReference type="InterPro" id="IPR029065">
    <property type="entry name" value="Enolase_C-like"/>
</dbReference>
<evidence type="ECO:0000313" key="4">
    <source>
        <dbReference type="Proteomes" id="UP001596958"/>
    </source>
</evidence>
<evidence type="ECO:0000256" key="1">
    <source>
        <dbReference type="ARBA" id="ARBA00023239"/>
    </source>
</evidence>
<gene>
    <name evidence="3" type="ORF">ACFQZS_17740</name>
</gene>
<dbReference type="RefSeq" id="WP_377102322.1">
    <property type="nucleotide sequence ID" value="NZ_JBHTHU010000022.1"/>
</dbReference>
<protein>
    <submittedName>
        <fullName evidence="3">Mandelate racemase/muconate lactonizing enzyme family protein</fullName>
    </submittedName>
</protein>
<dbReference type="InterPro" id="IPR013342">
    <property type="entry name" value="Mandelate_racemase_C"/>
</dbReference>
<name>A0ABW2Z117_9SPHI</name>
<dbReference type="InterPro" id="IPR029017">
    <property type="entry name" value="Enolase-like_N"/>
</dbReference>
<dbReference type="InterPro" id="IPR034593">
    <property type="entry name" value="DgoD-like"/>
</dbReference>
<sequence length="422" mass="47443">MRRRSFIQKMAVAGAAAVFMPYLDLMASPNVRKVKITNVKTLRTKIGFRPSLLVKIETDAGIIGIGECHHDENSFGAKDIINSVFKPILMGQDPYELERLLFKMSTRTSYYGGNHGIPQHAITGIEMALWDILGKLADQPVHNILGGGAHRKQVRAYCTTRPRDLLSKDSCAEYAAKMKQWKLTAAKVDYIRDQNWERLDNRMLSNNEVERNARGFQNVRDAVGPDFEIVVHTHWEMDLDSALRLAHAVAPMKPWWLEDPLPFAYNDQWVKLTQQSPVPILTGENLYTRDDFRPFIVNGAVHKIEIDVSMTGGLLEAKKIADMAETYFIPVVTHNVAGPVATIASAHWAATVREFVGHEAFMNQAINQDGKSCNGDPEVLGYGIDMLKDGYLQFNGKAGLGITLNEKLVKEKYMVPGETWWD</sequence>
<keyword evidence="1" id="KW-0456">Lyase</keyword>
<keyword evidence="4" id="KW-1185">Reference proteome</keyword>
<dbReference type="Gene3D" id="3.30.390.10">
    <property type="entry name" value="Enolase-like, N-terminal domain"/>
    <property type="match status" value="1"/>
</dbReference>
<dbReference type="InterPro" id="IPR036849">
    <property type="entry name" value="Enolase-like_C_sf"/>
</dbReference>
<dbReference type="Pfam" id="PF02746">
    <property type="entry name" value="MR_MLE_N"/>
    <property type="match status" value="1"/>
</dbReference>
<dbReference type="PANTHER" id="PTHR48080">
    <property type="entry name" value="D-GALACTONATE DEHYDRATASE-RELATED"/>
    <property type="match status" value="1"/>
</dbReference>
<proteinExistence type="predicted"/>
<dbReference type="PANTHER" id="PTHR48080:SF2">
    <property type="entry name" value="D-GALACTONATE DEHYDRATASE"/>
    <property type="match status" value="1"/>
</dbReference>
<organism evidence="3 4">
    <name type="scientific">Mucilaginibacter calamicampi</name>
    <dbReference type="NCBI Taxonomy" id="1302352"/>
    <lineage>
        <taxon>Bacteria</taxon>
        <taxon>Pseudomonadati</taxon>
        <taxon>Bacteroidota</taxon>
        <taxon>Sphingobacteriia</taxon>
        <taxon>Sphingobacteriales</taxon>
        <taxon>Sphingobacteriaceae</taxon>
        <taxon>Mucilaginibacter</taxon>
    </lineage>
</organism>
<dbReference type="InterPro" id="IPR013341">
    <property type="entry name" value="Mandelate_racemase_N_dom"/>
</dbReference>
<feature type="domain" description="Mandelate racemase/muconate lactonizing enzyme C-terminal" evidence="2">
    <location>
        <begin position="168"/>
        <end position="279"/>
    </location>
</feature>
<dbReference type="SUPFAM" id="SSF51604">
    <property type="entry name" value="Enolase C-terminal domain-like"/>
    <property type="match status" value="1"/>
</dbReference>
<dbReference type="EMBL" id="JBHTHU010000022">
    <property type="protein sequence ID" value="MFD0752001.1"/>
    <property type="molecule type" value="Genomic_DNA"/>
</dbReference>
<accession>A0ABW2Z117</accession>
<dbReference type="Pfam" id="PF13378">
    <property type="entry name" value="MR_MLE_C"/>
    <property type="match status" value="1"/>
</dbReference>
<reference evidence="4" key="1">
    <citation type="journal article" date="2019" name="Int. J. Syst. Evol. Microbiol.">
        <title>The Global Catalogue of Microorganisms (GCM) 10K type strain sequencing project: providing services to taxonomists for standard genome sequencing and annotation.</title>
        <authorList>
            <consortium name="The Broad Institute Genomics Platform"/>
            <consortium name="The Broad Institute Genome Sequencing Center for Infectious Disease"/>
            <person name="Wu L."/>
            <person name="Ma J."/>
        </authorList>
    </citation>
    <scope>NUCLEOTIDE SEQUENCE [LARGE SCALE GENOMIC DNA]</scope>
    <source>
        <strain evidence="4">CCUG 63418</strain>
    </source>
</reference>
<dbReference type="Gene3D" id="3.20.20.120">
    <property type="entry name" value="Enolase-like C-terminal domain"/>
    <property type="match status" value="1"/>
</dbReference>
<evidence type="ECO:0000313" key="3">
    <source>
        <dbReference type="EMBL" id="MFD0752001.1"/>
    </source>
</evidence>
<dbReference type="SMART" id="SM00922">
    <property type="entry name" value="MR_MLE"/>
    <property type="match status" value="1"/>
</dbReference>